<feature type="region of interest" description="Disordered" evidence="5">
    <location>
        <begin position="1035"/>
        <end position="1059"/>
    </location>
</feature>
<dbReference type="InterPro" id="IPR011009">
    <property type="entry name" value="Kinase-like_dom_sf"/>
</dbReference>
<evidence type="ECO:0000313" key="7">
    <source>
        <dbReference type="EMBL" id="CAK9042946.1"/>
    </source>
</evidence>
<evidence type="ECO:0000256" key="5">
    <source>
        <dbReference type="SAM" id="MobiDB-lite"/>
    </source>
</evidence>
<keyword evidence="2" id="KW-0808">Transferase</keyword>
<evidence type="ECO:0000256" key="3">
    <source>
        <dbReference type="ARBA" id="ARBA00022723"/>
    </source>
</evidence>
<keyword evidence="3" id="KW-0479">Metal-binding</keyword>
<dbReference type="InterPro" id="IPR010610">
    <property type="entry name" value="EryCIII-like_C"/>
</dbReference>
<accession>A0ABP0LUP4</accession>
<dbReference type="SUPFAM" id="SSF56300">
    <property type="entry name" value="Metallo-dependent phosphatases"/>
    <property type="match status" value="1"/>
</dbReference>
<keyword evidence="4" id="KW-0464">Manganese</keyword>
<dbReference type="CDD" id="cd00180">
    <property type="entry name" value="PKc"/>
    <property type="match status" value="1"/>
</dbReference>
<dbReference type="SUPFAM" id="SSF53756">
    <property type="entry name" value="UDP-Glycosyltransferase/glycogen phosphorylase"/>
    <property type="match status" value="1"/>
</dbReference>
<feature type="region of interest" description="Disordered" evidence="5">
    <location>
        <begin position="417"/>
        <end position="450"/>
    </location>
</feature>
<dbReference type="Pfam" id="PF06722">
    <property type="entry name" value="EryCIII-like_C"/>
    <property type="match status" value="1"/>
</dbReference>
<gene>
    <name evidence="7" type="ORF">SCF082_LOCUS24636</name>
</gene>
<dbReference type="InterPro" id="IPR002213">
    <property type="entry name" value="UDP_glucos_trans"/>
</dbReference>
<comment type="cofactor">
    <cofactor evidence="1">
        <name>Mn(2+)</name>
        <dbReference type="ChEBI" id="CHEBI:29035"/>
    </cofactor>
</comment>
<sequence length="1359" mass="153084">MMIEKAILGFGAPLCREFGFQSLDRQQLEHWIFHVLPTEYAISEELFPRPSEWPEHVVMSNFRERDKTKHWAPPAEVVAFFEKHPAPLYVGFGSMINDRPKEIGQILLAVTAEMQLPVLLNAGWGGIEVEDCPAHALLVRDIPFDWLFPRVRAVVHHGGSGTTHSALRCGRKQLIIPHLADQFMWMRLVAKANQGPMGVAIKDFTKESFQKALTDLLNPAVSVVELDEVEQFEDGGQWNRGNHEFAYMSRNYGFEEEALQKYPRRVFEAFQELFISLPLASLVNRSVFVAHGGLFRSRAVGLKDVATIDRFAPTLGEVAQDLLWSDPINEDGRHLSQRGAGILFGPDVTEEFCQDNDLLCCIRSHEVKHRGYEWQRGGRCLTIFSAANYIGRMGNLGAVCHIAPAAERIEAADLSISRGRPAPQGQRRKRAAEPQFGEGAEPQNSVVVRPKKVRSGISDNSPILHADSPFGSDGRRLFVGIIVRWRVPGEFLRVHEDFLRQSLFCADPWIRVLSEVGSQGRGTPYIAIDSVNGFDSPPSGTEVRFKVLWRMLSETAARRFVPEPDDLLDVVLAFAVQPVAVISCQGCARVAKSKKGVWPGEAEENQMWMGINMSAQAGYAAYVLHESVTFQHRRSASSPISPNKPQLRPHSVAVPAAAGTGQLRSATGQKAIDTISELLKDRNVLKRAVVQCFKRVEEDDDCVDCDGLTQVCEALSKVLELPMVAFGDLQNNFLCFDFDGSGMLEVNEVYKVVKHQLRQYRKQLGGETHQVNMPFRTLQQAGYTVYKELGRGSQGVAKLAKDPTGREFCVKCLKKDSMSISGIEELQEEFQTLQLLAHDNIAHVTELFQDSQFYYMVGEPYHGGDFMTLTQRAKEQQVPMTEEWWRGIFRQCAEALEFMHEQSMMHCDIKEPNIMIKTKDFRKPEVVVIDFGVCRAMVTASNGMPGGTPGYMPPETIKQRKWFPRGDVFCLGVTFIQVLLDKSPPTGPRTTSTPGGIFVEGCRTIEETVVLPRRHFSFLPRKFRALITLPPLRPHVPRVTGTSPQKPRGGKERKSLTKAKQEPAMAVPGCYGDFCQVEFKYPQSLQDIETSGDAWSRTGRALCLRHAELDGHQLGMLLRPEELVACMEEEEDEKPPRTVNPKAPLFEVQASQVLEARSHPQLCQWLMALDWRIDPEDAALILTATEQLRADEEKGDMQKLLDVSVAGMRYRLRPVKVCQTCLSTYKVINQVITMVRHQRRDVWAKMQLDRRKKQEEKAKEDAQNAYIDRVVGCPEERAARMAQQAKAPPALPRRSVLFDEEVQEWMRDIPDSPVTAELMQQQWMKETTPSDETRLPAPPCSPETGQRRRALLSLNLPMA</sequence>
<dbReference type="InterPro" id="IPR051134">
    <property type="entry name" value="PPP_phosphatase"/>
</dbReference>
<evidence type="ECO:0000256" key="2">
    <source>
        <dbReference type="ARBA" id="ARBA00022679"/>
    </source>
</evidence>
<evidence type="ECO:0000256" key="1">
    <source>
        <dbReference type="ARBA" id="ARBA00001936"/>
    </source>
</evidence>
<dbReference type="InterPro" id="IPR006186">
    <property type="entry name" value="Ser/Thr-sp_prot-phosphatase"/>
</dbReference>
<dbReference type="Gene3D" id="3.30.200.20">
    <property type="entry name" value="Phosphorylase Kinase, domain 1"/>
    <property type="match status" value="1"/>
</dbReference>
<dbReference type="Gene3D" id="3.40.50.2000">
    <property type="entry name" value="Glycogen Phosphorylase B"/>
    <property type="match status" value="1"/>
</dbReference>
<dbReference type="PRINTS" id="PR00114">
    <property type="entry name" value="STPHPHTASE"/>
</dbReference>
<proteinExistence type="predicted"/>
<dbReference type="Pfam" id="PF00149">
    <property type="entry name" value="Metallophos"/>
    <property type="match status" value="1"/>
</dbReference>
<dbReference type="InterPro" id="IPR018247">
    <property type="entry name" value="EF_Hand_1_Ca_BS"/>
</dbReference>
<organism evidence="7 8">
    <name type="scientific">Durusdinium trenchii</name>
    <dbReference type="NCBI Taxonomy" id="1381693"/>
    <lineage>
        <taxon>Eukaryota</taxon>
        <taxon>Sar</taxon>
        <taxon>Alveolata</taxon>
        <taxon>Dinophyceae</taxon>
        <taxon>Suessiales</taxon>
        <taxon>Symbiodiniaceae</taxon>
        <taxon>Durusdinium</taxon>
    </lineage>
</organism>
<dbReference type="SMART" id="SM00220">
    <property type="entry name" value="S_TKc"/>
    <property type="match status" value="1"/>
</dbReference>
<evidence type="ECO:0000256" key="4">
    <source>
        <dbReference type="ARBA" id="ARBA00023211"/>
    </source>
</evidence>
<dbReference type="InterPro" id="IPR008271">
    <property type="entry name" value="Ser/Thr_kinase_AS"/>
</dbReference>
<keyword evidence="8" id="KW-1185">Reference proteome</keyword>
<dbReference type="Gene3D" id="1.10.510.10">
    <property type="entry name" value="Transferase(Phosphotransferase) domain 1"/>
    <property type="match status" value="1"/>
</dbReference>
<dbReference type="PROSITE" id="PS50011">
    <property type="entry name" value="PROTEIN_KINASE_DOM"/>
    <property type="match status" value="1"/>
</dbReference>
<dbReference type="InterPro" id="IPR000719">
    <property type="entry name" value="Prot_kinase_dom"/>
</dbReference>
<dbReference type="Gene3D" id="3.60.21.10">
    <property type="match status" value="1"/>
</dbReference>
<dbReference type="PANTHER" id="PTHR45668">
    <property type="entry name" value="SERINE/THREONINE-PROTEIN PHOSPHATASE 5-RELATED"/>
    <property type="match status" value="1"/>
</dbReference>
<protein>
    <submittedName>
        <fullName evidence="7">Serine/threonine-protein phosphatase T (PPT)</fullName>
    </submittedName>
</protein>
<dbReference type="Pfam" id="PF00069">
    <property type="entry name" value="Pkinase"/>
    <property type="match status" value="1"/>
</dbReference>
<dbReference type="CDD" id="cd03784">
    <property type="entry name" value="GT1_Gtf-like"/>
    <property type="match status" value="1"/>
</dbReference>
<dbReference type="InterPro" id="IPR004843">
    <property type="entry name" value="Calcineurin-like_PHP"/>
</dbReference>
<dbReference type="SMART" id="SM00156">
    <property type="entry name" value="PP2Ac"/>
    <property type="match status" value="1"/>
</dbReference>
<dbReference type="PROSITE" id="PS00108">
    <property type="entry name" value="PROTEIN_KINASE_ST"/>
    <property type="match status" value="1"/>
</dbReference>
<reference evidence="7 8" key="1">
    <citation type="submission" date="2024-02" db="EMBL/GenBank/DDBJ databases">
        <authorList>
            <person name="Chen Y."/>
            <person name="Shah S."/>
            <person name="Dougan E. K."/>
            <person name="Thang M."/>
            <person name="Chan C."/>
        </authorList>
    </citation>
    <scope>NUCLEOTIDE SEQUENCE [LARGE SCALE GENOMIC DNA]</scope>
</reference>
<evidence type="ECO:0000259" key="6">
    <source>
        <dbReference type="PROSITE" id="PS50011"/>
    </source>
</evidence>
<dbReference type="InterPro" id="IPR029052">
    <property type="entry name" value="Metallo-depent_PP-like"/>
</dbReference>
<dbReference type="PANTHER" id="PTHR45668:SF13">
    <property type="entry name" value="SERINE_THREONINE-PROTEIN PHOSPHATASE"/>
    <property type="match status" value="1"/>
</dbReference>
<evidence type="ECO:0000313" key="8">
    <source>
        <dbReference type="Proteomes" id="UP001642464"/>
    </source>
</evidence>
<name>A0ABP0LUP4_9DINO</name>
<comment type="caution">
    <text evidence="7">The sequence shown here is derived from an EMBL/GenBank/DDBJ whole genome shotgun (WGS) entry which is preliminary data.</text>
</comment>
<dbReference type="EMBL" id="CAXAMM010018224">
    <property type="protein sequence ID" value="CAK9042946.1"/>
    <property type="molecule type" value="Genomic_DNA"/>
</dbReference>
<feature type="domain" description="Protein kinase" evidence="6">
    <location>
        <begin position="783"/>
        <end position="1046"/>
    </location>
</feature>
<dbReference type="SUPFAM" id="SSF56112">
    <property type="entry name" value="Protein kinase-like (PK-like)"/>
    <property type="match status" value="1"/>
</dbReference>
<feature type="compositionally biased region" description="Basic and acidic residues" evidence="5">
    <location>
        <begin position="1049"/>
        <end position="1059"/>
    </location>
</feature>
<feature type="region of interest" description="Disordered" evidence="5">
    <location>
        <begin position="1325"/>
        <end position="1347"/>
    </location>
</feature>
<dbReference type="Proteomes" id="UP001642464">
    <property type="component" value="Unassembled WGS sequence"/>
</dbReference>
<dbReference type="PROSITE" id="PS00018">
    <property type="entry name" value="EF_HAND_1"/>
    <property type="match status" value="1"/>
</dbReference>